<dbReference type="Pfam" id="PF05991">
    <property type="entry name" value="NYN_YacP"/>
    <property type="match status" value="1"/>
</dbReference>
<evidence type="ECO:0000256" key="1">
    <source>
        <dbReference type="SAM" id="Coils"/>
    </source>
</evidence>
<accession>A0ABV9ZJM4</accession>
<feature type="coiled-coil region" evidence="1">
    <location>
        <begin position="138"/>
        <end position="257"/>
    </location>
</feature>
<keyword evidence="1" id="KW-0175">Coiled coil</keyword>
<dbReference type="EMBL" id="JBHSKG010000013">
    <property type="protein sequence ID" value="MFC5140930.1"/>
    <property type="molecule type" value="Genomic_DNA"/>
</dbReference>
<comment type="caution">
    <text evidence="2">The sequence shown here is derived from an EMBL/GenBank/DDBJ whole genome shotgun (WGS) entry which is preliminary data.</text>
</comment>
<dbReference type="PANTHER" id="PTHR34547">
    <property type="entry name" value="YACP-LIKE NYN DOMAIN PROTEIN"/>
    <property type="match status" value="1"/>
</dbReference>
<protein>
    <submittedName>
        <fullName evidence="2">NYN domain-containing protein</fullName>
    </submittedName>
</protein>
<evidence type="ECO:0000313" key="3">
    <source>
        <dbReference type="Proteomes" id="UP001596175"/>
    </source>
</evidence>
<dbReference type="RefSeq" id="WP_378023090.1">
    <property type="nucleotide sequence ID" value="NZ_JBHSKG010000013.1"/>
</dbReference>
<dbReference type="Proteomes" id="UP001596175">
    <property type="component" value="Unassembled WGS sequence"/>
</dbReference>
<dbReference type="Gene3D" id="1.20.5.1700">
    <property type="match status" value="1"/>
</dbReference>
<organism evidence="2 3">
    <name type="scientific">Actinomycetospora rhizophila</name>
    <dbReference type="NCBI Taxonomy" id="1416876"/>
    <lineage>
        <taxon>Bacteria</taxon>
        <taxon>Bacillati</taxon>
        <taxon>Actinomycetota</taxon>
        <taxon>Actinomycetes</taxon>
        <taxon>Pseudonocardiales</taxon>
        <taxon>Pseudonocardiaceae</taxon>
        <taxon>Actinomycetospora</taxon>
    </lineage>
</organism>
<keyword evidence="3" id="KW-1185">Reference proteome</keyword>
<proteinExistence type="predicted"/>
<sequence>MEEGAAGPEETSDDDVAARSAVRARLLEAAPETVRAKVAELVAVAVGNLPVADLPPPVRPVARFAPAKRARAGAGPLLGALGGTTGFAARVVDWWTEERPADWRPPSPDPVHAAAVAVLEGREEGSGLVRDLGERADAGRARAERDAALARAERLEAEVRRLTAELDRARAAVDEAAEGNRDEIAKLRARLREQGTRVRRAEDEAAELRAAREAGDGGLRAELAELRRDRDRQRELAAAAEDRARRAADDLTNARRAAVDARRADDARLALLVDTVAGAAEGLRQELGLRAGDTGARPAELVGAGSGSAPKARVTDPAALDRLLALPEVHLVVDGYNVTKTGWPELSLAVQRERLVAALAPLTARTGAETTLVFDGAGITNVPTHSVRGVRVLFSDPGVIADDLIRSLVGAEPEGRPLVVVTSDRAVVDSVRRQGAHPVPSSVLLARLSRI</sequence>
<dbReference type="PANTHER" id="PTHR34547:SF1">
    <property type="entry name" value="YACP-LIKE NYN DOMAIN PROTEIN"/>
    <property type="match status" value="1"/>
</dbReference>
<reference evidence="3" key="1">
    <citation type="journal article" date="2019" name="Int. J. Syst. Evol. Microbiol.">
        <title>The Global Catalogue of Microorganisms (GCM) 10K type strain sequencing project: providing services to taxonomists for standard genome sequencing and annotation.</title>
        <authorList>
            <consortium name="The Broad Institute Genomics Platform"/>
            <consortium name="The Broad Institute Genome Sequencing Center for Infectious Disease"/>
            <person name="Wu L."/>
            <person name="Ma J."/>
        </authorList>
    </citation>
    <scope>NUCLEOTIDE SEQUENCE [LARGE SCALE GENOMIC DNA]</scope>
    <source>
        <strain evidence="3">XZYJ18</strain>
    </source>
</reference>
<dbReference type="InterPro" id="IPR010298">
    <property type="entry name" value="YacP-like"/>
</dbReference>
<gene>
    <name evidence="2" type="ORF">ACFPK1_22030</name>
</gene>
<evidence type="ECO:0000313" key="2">
    <source>
        <dbReference type="EMBL" id="MFC5140930.1"/>
    </source>
</evidence>
<name>A0ABV9ZJM4_9PSEU</name>